<accession>K6ZKS4</accession>
<sequence>MLKKIVGQRIEDYIKSIDDIATGSSDFRFRFRFSEKQNDEFGRMGKGLNKLFSKLHNTIEDV</sequence>
<dbReference type="KEGG" id="gps:C427_0754"/>
<dbReference type="InterPro" id="IPR003660">
    <property type="entry name" value="HAMP_dom"/>
</dbReference>
<evidence type="ECO:0000313" key="3">
    <source>
        <dbReference type="Proteomes" id="UP000011864"/>
    </source>
</evidence>
<dbReference type="GO" id="GO:0007165">
    <property type="term" value="P:signal transduction"/>
    <property type="evidence" value="ECO:0007669"/>
    <property type="project" value="InterPro"/>
</dbReference>
<gene>
    <name evidence="2" type="ORF">C427_0754</name>
</gene>
<protein>
    <submittedName>
        <fullName evidence="2">Methyl-accepting chemotaxis protein</fullName>
    </submittedName>
</protein>
<proteinExistence type="predicted"/>
<name>K6ZKS4_9ALTE</name>
<dbReference type="STRING" id="1129794.C427_0754"/>
<dbReference type="EMBL" id="CP003837">
    <property type="protein sequence ID" value="AGH42863.1"/>
    <property type="molecule type" value="Genomic_DNA"/>
</dbReference>
<dbReference type="Proteomes" id="UP000011864">
    <property type="component" value="Chromosome"/>
</dbReference>
<dbReference type="PATRIC" id="fig|1129794.4.peg.744"/>
<evidence type="ECO:0000313" key="2">
    <source>
        <dbReference type="EMBL" id="AGH42863.1"/>
    </source>
</evidence>
<feature type="domain" description="HAMP" evidence="1">
    <location>
        <begin position="4"/>
        <end position="60"/>
    </location>
</feature>
<dbReference type="AlphaFoldDB" id="K6ZKS4"/>
<dbReference type="RefSeq" id="WP_007636049.1">
    <property type="nucleotide sequence ID" value="NC_020514.1"/>
</dbReference>
<dbReference type="HOGENOM" id="CLU_2900117_0_0_6"/>
<dbReference type="PROSITE" id="PS50885">
    <property type="entry name" value="HAMP"/>
    <property type="match status" value="1"/>
</dbReference>
<keyword evidence="3" id="KW-1185">Reference proteome</keyword>
<organism evidence="2 3">
    <name type="scientific">Paraglaciecola psychrophila 170</name>
    <dbReference type="NCBI Taxonomy" id="1129794"/>
    <lineage>
        <taxon>Bacteria</taxon>
        <taxon>Pseudomonadati</taxon>
        <taxon>Pseudomonadota</taxon>
        <taxon>Gammaproteobacteria</taxon>
        <taxon>Alteromonadales</taxon>
        <taxon>Alteromonadaceae</taxon>
        <taxon>Paraglaciecola</taxon>
    </lineage>
</organism>
<evidence type="ECO:0000259" key="1">
    <source>
        <dbReference type="PROSITE" id="PS50885"/>
    </source>
</evidence>
<dbReference type="GO" id="GO:0016020">
    <property type="term" value="C:membrane"/>
    <property type="evidence" value="ECO:0007669"/>
    <property type="project" value="InterPro"/>
</dbReference>
<reference evidence="2 3" key="1">
    <citation type="journal article" date="2013" name="Genome Announc.">
        <title>Complete Genome Sequence of Glaciecola psychrophila Strain 170T.</title>
        <authorList>
            <person name="Yin J."/>
            <person name="Chen J."/>
            <person name="Liu G."/>
            <person name="Yu Y."/>
            <person name="Song L."/>
            <person name="Wang X."/>
            <person name="Qu X."/>
        </authorList>
    </citation>
    <scope>NUCLEOTIDE SEQUENCE [LARGE SCALE GENOMIC DNA]</scope>
    <source>
        <strain evidence="2 3">170</strain>
    </source>
</reference>